<dbReference type="Proteomes" id="UP000236520">
    <property type="component" value="Unassembled WGS sequence"/>
</dbReference>
<dbReference type="SUPFAM" id="SSF52283">
    <property type="entry name" value="Formate/glycerate dehydrogenase catalytic domain-like"/>
    <property type="match status" value="1"/>
</dbReference>
<evidence type="ECO:0000313" key="6">
    <source>
        <dbReference type="EMBL" id="PNG94236.1"/>
    </source>
</evidence>
<dbReference type="InterPro" id="IPR036291">
    <property type="entry name" value="NAD(P)-bd_dom_sf"/>
</dbReference>
<dbReference type="InterPro" id="IPR006140">
    <property type="entry name" value="D-isomer_DH_NAD-bd"/>
</dbReference>
<dbReference type="Pfam" id="PF00389">
    <property type="entry name" value="2-Hacid_dh"/>
    <property type="match status" value="1"/>
</dbReference>
<dbReference type="InterPro" id="IPR006139">
    <property type="entry name" value="D-isomer_2_OHA_DH_cat_dom"/>
</dbReference>
<dbReference type="AlphaFoldDB" id="A0A2J7Z1V1"/>
<dbReference type="Pfam" id="PF02826">
    <property type="entry name" value="2-Hacid_dh_C"/>
    <property type="match status" value="1"/>
</dbReference>
<evidence type="ECO:0000259" key="5">
    <source>
        <dbReference type="Pfam" id="PF02826"/>
    </source>
</evidence>
<reference evidence="6 7" key="1">
    <citation type="submission" date="2015-09" db="EMBL/GenBank/DDBJ databases">
        <title>Genome sequence, genome mining and natural product profiling of a biocontrol bacterium Streptomyces malaysiensis F913.</title>
        <authorList>
            <person name="Xu Y."/>
            <person name="Wei J."/>
            <person name="Xie J."/>
            <person name="Li T."/>
            <person name="Zhou Z."/>
        </authorList>
    </citation>
    <scope>NUCLEOTIDE SEQUENCE [LARGE SCALE GENOMIC DNA]</scope>
    <source>
        <strain evidence="6 7">F913</strain>
    </source>
</reference>
<dbReference type="InterPro" id="IPR029753">
    <property type="entry name" value="D-isomer_DH_CS"/>
</dbReference>
<dbReference type="SUPFAM" id="SSF51735">
    <property type="entry name" value="NAD(P)-binding Rossmann-fold domains"/>
    <property type="match status" value="1"/>
</dbReference>
<dbReference type="Gene3D" id="3.40.50.720">
    <property type="entry name" value="NAD(P)-binding Rossmann-like Domain"/>
    <property type="match status" value="2"/>
</dbReference>
<dbReference type="InterPro" id="IPR043322">
    <property type="entry name" value="CtBP"/>
</dbReference>
<keyword evidence="2 3" id="KW-0560">Oxidoreductase</keyword>
<evidence type="ECO:0000256" key="2">
    <source>
        <dbReference type="ARBA" id="ARBA00023002"/>
    </source>
</evidence>
<gene>
    <name evidence="6" type="ORF">SMF913_10261</name>
</gene>
<feature type="domain" description="D-isomer specific 2-hydroxyacid dehydrogenase NAD-binding" evidence="5">
    <location>
        <begin position="115"/>
        <end position="296"/>
    </location>
</feature>
<dbReference type="InterPro" id="IPR050223">
    <property type="entry name" value="D-isomer_2-hydroxyacid_DH"/>
</dbReference>
<comment type="similarity">
    <text evidence="1 3">Belongs to the D-isomer specific 2-hydroxyacid dehydrogenase family.</text>
</comment>
<dbReference type="CDD" id="cd05299">
    <property type="entry name" value="CtBP_dh"/>
    <property type="match status" value="1"/>
</dbReference>
<dbReference type="GO" id="GO:0016618">
    <property type="term" value="F:hydroxypyruvate reductase [NAD(P)H] activity"/>
    <property type="evidence" value="ECO:0007669"/>
    <property type="project" value="TreeGrafter"/>
</dbReference>
<dbReference type="GO" id="GO:0003714">
    <property type="term" value="F:transcription corepressor activity"/>
    <property type="evidence" value="ECO:0007669"/>
    <property type="project" value="InterPro"/>
</dbReference>
<name>A0A2J7Z1V1_STRMQ</name>
<dbReference type="PANTHER" id="PTHR10996:SF283">
    <property type="entry name" value="GLYOXYLATE_HYDROXYPYRUVATE REDUCTASE B"/>
    <property type="match status" value="1"/>
</dbReference>
<proteinExistence type="inferred from homology"/>
<accession>A0A2J7Z1V1</accession>
<dbReference type="PANTHER" id="PTHR10996">
    <property type="entry name" value="2-HYDROXYACID DEHYDROGENASE-RELATED"/>
    <property type="match status" value="1"/>
</dbReference>
<evidence type="ECO:0000259" key="4">
    <source>
        <dbReference type="Pfam" id="PF00389"/>
    </source>
</evidence>
<evidence type="ECO:0008006" key="8">
    <source>
        <dbReference type="Google" id="ProtNLM"/>
    </source>
</evidence>
<comment type="caution">
    <text evidence="6">The sequence shown here is derived from an EMBL/GenBank/DDBJ whole genome shotgun (WGS) entry which is preliminary data.</text>
</comment>
<dbReference type="PROSITE" id="PS00671">
    <property type="entry name" value="D_2_HYDROXYACID_DH_3"/>
    <property type="match status" value="1"/>
</dbReference>
<organism evidence="6 7">
    <name type="scientific">Streptomyces malaysiensis</name>
    <dbReference type="NCBI Taxonomy" id="92644"/>
    <lineage>
        <taxon>Bacteria</taxon>
        <taxon>Bacillati</taxon>
        <taxon>Actinomycetota</taxon>
        <taxon>Actinomycetes</taxon>
        <taxon>Kitasatosporales</taxon>
        <taxon>Streptomycetaceae</taxon>
        <taxon>Streptomyces</taxon>
        <taxon>Streptomyces violaceusniger group</taxon>
    </lineage>
</organism>
<evidence type="ECO:0000313" key="7">
    <source>
        <dbReference type="Proteomes" id="UP000236520"/>
    </source>
</evidence>
<protein>
    <recommendedName>
        <fullName evidence="8">C-terminal binding protein</fullName>
    </recommendedName>
</protein>
<dbReference type="GO" id="GO:0030267">
    <property type="term" value="F:glyoxylate reductase (NADPH) activity"/>
    <property type="evidence" value="ECO:0007669"/>
    <property type="project" value="TreeGrafter"/>
</dbReference>
<keyword evidence="7" id="KW-1185">Reference proteome</keyword>
<feature type="domain" description="D-isomer specific 2-hydroxyacid dehydrogenase catalytic" evidence="4">
    <location>
        <begin position="39"/>
        <end position="328"/>
    </location>
</feature>
<dbReference type="RefSeq" id="WP_102933091.1">
    <property type="nucleotide sequence ID" value="NZ_LJIW01000001.1"/>
</dbReference>
<dbReference type="GO" id="GO:0051287">
    <property type="term" value="F:NAD binding"/>
    <property type="evidence" value="ECO:0007669"/>
    <property type="project" value="InterPro"/>
</dbReference>
<evidence type="ECO:0000256" key="3">
    <source>
        <dbReference type="RuleBase" id="RU003719"/>
    </source>
</evidence>
<sequence length="345" mass="37830">MTRTDSSEAILIADFDFGDVDIERAIIEGAGLQLLAAQCKSEDEVIEAGRETVGILTQYARVGSRAIDALTRCRVIARYGTGVDIVDVDAATRGGIQVTAAPNEWCAEEVADHAVALWLAAARKICQYDRATQQGEWHWKTGRPIHRLRGQVLGLLSFGSIARLIAERAKAFGVEVWAHDPFLDQSEIRAYQVRPMSFDDLVENADYVVVQTPLTPQTHHTFDRATLRRMKPSAILINTARGPIVEDAAIHQALDEGWIAGAALDDIEEEPAKQRGWRPSNPLLRLPNAIVTPHAAYYSEEAVRTVRTIAAEEAVRILSGQPARFPVNELAGSHPHQCASPPHGS</sequence>
<dbReference type="GO" id="GO:0005829">
    <property type="term" value="C:cytosol"/>
    <property type="evidence" value="ECO:0007669"/>
    <property type="project" value="TreeGrafter"/>
</dbReference>
<evidence type="ECO:0000256" key="1">
    <source>
        <dbReference type="ARBA" id="ARBA00005854"/>
    </source>
</evidence>
<dbReference type="EMBL" id="LJIW01000001">
    <property type="protein sequence ID" value="PNG94236.1"/>
    <property type="molecule type" value="Genomic_DNA"/>
</dbReference>